<feature type="compositionally biased region" description="Basic and acidic residues" evidence="1">
    <location>
        <begin position="386"/>
        <end position="400"/>
    </location>
</feature>
<dbReference type="InterPro" id="IPR025295">
    <property type="entry name" value="eCIS_core_dom"/>
</dbReference>
<dbReference type="Proteomes" id="UP000182692">
    <property type="component" value="Unassembled WGS sequence"/>
</dbReference>
<feature type="region of interest" description="Disordered" evidence="1">
    <location>
        <begin position="354"/>
        <end position="411"/>
    </location>
</feature>
<dbReference type="EMBL" id="FOWR01000022">
    <property type="protein sequence ID" value="SFP73140.1"/>
    <property type="molecule type" value="Genomic_DNA"/>
</dbReference>
<dbReference type="STRING" id="1121869.SAMN03084138_02975"/>
<protein>
    <recommendedName>
        <fullName evidence="2">eCIS core domain-containing protein</fullName>
    </recommendedName>
</protein>
<dbReference type="Pfam" id="PF13699">
    <property type="entry name" value="eCIS_core"/>
    <property type="match status" value="1"/>
</dbReference>
<gene>
    <name evidence="3" type="ORF">SAMN03084138_02975</name>
</gene>
<proteinExistence type="predicted"/>
<evidence type="ECO:0000313" key="3">
    <source>
        <dbReference type="EMBL" id="SFP73140.1"/>
    </source>
</evidence>
<name>A0A1I5SQU8_9GAMM</name>
<sequence length="599" mass="67640">MHEPYKAVLFLRVKCQHNTATFNLKYTKTKAQQCAWRSSMHAIKLADKTPSKDTLSSTSIYNGSMSNAIAPQRNWPAYRTLSTQPSISSSSLRVQPPNHKLDREADQFSAATVSGIYSSSSRDIHRPQIAPTSVGKTIRESGVPLDQPSRQFFEPILQRDISKVRIHTGQFANLSTQSLNASAYTVGHHIAFRNGFYRPHTSTGRSLLAHELAHVVQQAEGRTTRIQCHDLPEQVVPGSTHLSRVAQAYRRDNHHVGDSINLMAVEYSTSDGVRQTHVFENRPGVAHTEVMVDEFFRQQGSGVRIHEMYSERQPCGPSDQDCEVRIHQIIRRRGRRGSDGEPDTRTTYGYQYQEAASQGGTRARRSRERIADSAKRTRTTGNLEWDFPRREPPPHHERNEGGPVTRRSRRLRIPSSRIRRSQRGAMSIEAAGLISLIAAFLAGWVESAVDGNRLSNAIEARVPNALQQAINDNENLASMIRAATATMREGHAYVDLHAVVEAEYSSESFVVWQDVEETPPHLEAVRISHFSDTPIAYEDRQISRSQPQFNVFEERNKMRFSIPLEFEQTQVRHEQENGQDTLRQQLTALGMPIPTSLEQ</sequence>
<dbReference type="AlphaFoldDB" id="A0A1I5SQU8"/>
<feature type="domain" description="eCIS core" evidence="2">
    <location>
        <begin position="144"/>
        <end position="221"/>
    </location>
</feature>
<evidence type="ECO:0000313" key="4">
    <source>
        <dbReference type="Proteomes" id="UP000182692"/>
    </source>
</evidence>
<reference evidence="3 4" key="1">
    <citation type="submission" date="2016-10" db="EMBL/GenBank/DDBJ databases">
        <authorList>
            <person name="de Groot N.N."/>
        </authorList>
    </citation>
    <scope>NUCLEOTIDE SEQUENCE [LARGE SCALE GENOMIC DNA]</scope>
    <source>
        <strain evidence="3 4">DSM 15893</strain>
    </source>
</reference>
<accession>A0A1I5SQU8</accession>
<evidence type="ECO:0000256" key="1">
    <source>
        <dbReference type="SAM" id="MobiDB-lite"/>
    </source>
</evidence>
<organism evidence="3 4">
    <name type="scientific">Enterovibrio norvegicus DSM 15893</name>
    <dbReference type="NCBI Taxonomy" id="1121869"/>
    <lineage>
        <taxon>Bacteria</taxon>
        <taxon>Pseudomonadati</taxon>
        <taxon>Pseudomonadota</taxon>
        <taxon>Gammaproteobacteria</taxon>
        <taxon>Vibrionales</taxon>
        <taxon>Vibrionaceae</taxon>
        <taxon>Enterovibrio</taxon>
    </lineage>
</organism>
<evidence type="ECO:0000259" key="2">
    <source>
        <dbReference type="Pfam" id="PF13699"/>
    </source>
</evidence>